<accession>A0A1L7LHW1</accession>
<dbReference type="InterPro" id="IPR045633">
    <property type="entry name" value="DUF6414"/>
</dbReference>
<dbReference type="Proteomes" id="UP000217758">
    <property type="component" value="Chromosome"/>
</dbReference>
<dbReference type="Pfam" id="PF19952">
    <property type="entry name" value="DUF6414"/>
    <property type="match status" value="1"/>
</dbReference>
<protein>
    <submittedName>
        <fullName evidence="1">Uncharacterized protein</fullName>
    </submittedName>
</protein>
<evidence type="ECO:0000313" key="1">
    <source>
        <dbReference type="EMBL" id="BAQ23804.1"/>
    </source>
</evidence>
<dbReference type="AlphaFoldDB" id="A0A1L7LHW1"/>
<evidence type="ECO:0000313" key="2">
    <source>
        <dbReference type="Proteomes" id="UP000217758"/>
    </source>
</evidence>
<gene>
    <name evidence="1" type="ORF">SRT_05430</name>
</gene>
<name>A0A1L7LHW1_9STRE</name>
<reference evidence="1 2" key="1">
    <citation type="journal article" date="2016" name="Microbiol. Immunol.">
        <title>Complete genome sequence of Streptococcus troglodytae TKU31 isolated from the oral cavity of a chimpanzee (Pan troglodytes).</title>
        <authorList>
            <person name="Okamoto M."/>
            <person name="Naito M."/>
            <person name="Miyanohara M."/>
            <person name="Imai S."/>
            <person name="Nomura Y."/>
            <person name="Saito W."/>
            <person name="Momoi Y."/>
            <person name="Takada K."/>
            <person name="Miyabe-Nishiwaki T."/>
            <person name="Tomonaga M."/>
            <person name="Hanada N."/>
        </authorList>
    </citation>
    <scope>NUCLEOTIDE SEQUENCE [LARGE SCALE GENOMIC DNA]</scope>
    <source>
        <strain evidence="2">TKU 31</strain>
    </source>
</reference>
<dbReference type="EMBL" id="AP014612">
    <property type="protein sequence ID" value="BAQ23804.1"/>
    <property type="molecule type" value="Genomic_DNA"/>
</dbReference>
<keyword evidence="2" id="KW-1185">Reference proteome</keyword>
<dbReference type="KEGG" id="strg:SRT_05430"/>
<organism evidence="1 2">
    <name type="scientific">Streptococcus troglodytae</name>
    <dbReference type="NCBI Taxonomy" id="1111760"/>
    <lineage>
        <taxon>Bacteria</taxon>
        <taxon>Bacillati</taxon>
        <taxon>Bacillota</taxon>
        <taxon>Bacilli</taxon>
        <taxon>Lactobacillales</taxon>
        <taxon>Streptococcaceae</taxon>
        <taxon>Streptococcus</taxon>
    </lineage>
</organism>
<proteinExistence type="predicted"/>
<sequence>MYSSYLNIVPKEEIPINLEGLNNAILGERGYYQMLAYEESANKSVLRFNINAFKNNYTLADLTKMDLCYYAVKVGQTTLGQLSLEKEFDIQEPEIKIDIQKIVTGQKKILNNDDFLDVYDVVLAGVMSNE</sequence>